<evidence type="ECO:0000313" key="3">
    <source>
        <dbReference type="Proteomes" id="UP000317722"/>
    </source>
</evidence>
<reference evidence="2 3" key="1">
    <citation type="journal article" date="2019" name="Environ. Microbiol.">
        <title>Species interactions and distinct microbial communities in high Arctic permafrost affected cryosols are associated with the CH4 and CO2 gas fluxes.</title>
        <authorList>
            <person name="Altshuler I."/>
            <person name="Hamel J."/>
            <person name="Turney S."/>
            <person name="Magnuson E."/>
            <person name="Levesque R."/>
            <person name="Greer C."/>
            <person name="Whyte L.G."/>
        </authorList>
    </citation>
    <scope>NUCLEOTIDE SEQUENCE [LARGE SCALE GENOMIC DNA]</scope>
    <source>
        <strain evidence="2 3">S9.3A</strain>
    </source>
</reference>
<dbReference type="AlphaFoldDB" id="A0A502CSB1"/>
<comment type="caution">
    <text evidence="2">The sequence shown here is derived from an EMBL/GenBank/DDBJ whole genome shotgun (WGS) entry which is preliminary data.</text>
</comment>
<keyword evidence="3" id="KW-1185">Reference proteome</keyword>
<feature type="transmembrane region" description="Helical" evidence="1">
    <location>
        <begin position="52"/>
        <end position="72"/>
    </location>
</feature>
<name>A0A502CSB1_9MICO</name>
<keyword evidence="1" id="KW-1133">Transmembrane helix</keyword>
<dbReference type="RefSeq" id="WP_140742431.1">
    <property type="nucleotide sequence ID" value="NZ_RCZM01000005.1"/>
</dbReference>
<dbReference type="EMBL" id="RCZM01000005">
    <property type="protein sequence ID" value="TPG14999.1"/>
    <property type="molecule type" value="Genomic_DNA"/>
</dbReference>
<keyword evidence="1" id="KW-0812">Transmembrane</keyword>
<evidence type="ECO:0000256" key="1">
    <source>
        <dbReference type="SAM" id="Phobius"/>
    </source>
</evidence>
<dbReference type="Proteomes" id="UP000317722">
    <property type="component" value="Unassembled WGS sequence"/>
</dbReference>
<keyword evidence="1" id="KW-0472">Membrane</keyword>
<gene>
    <name evidence="2" type="ORF">EAH86_15830</name>
</gene>
<organism evidence="2 3">
    <name type="scientific">Pedococcus bigeumensis</name>
    <dbReference type="NCBI Taxonomy" id="433644"/>
    <lineage>
        <taxon>Bacteria</taxon>
        <taxon>Bacillati</taxon>
        <taxon>Actinomycetota</taxon>
        <taxon>Actinomycetes</taxon>
        <taxon>Micrococcales</taxon>
        <taxon>Intrasporangiaceae</taxon>
        <taxon>Pedococcus</taxon>
    </lineage>
</organism>
<sequence length="91" mass="9560">MRGRVVRRRFWAELVLAGIGLVLAVVTALVPDWIERLGGEGGDAGSGGTERAVALAFLLAAAVLALLARVEWRRPMQPALARDGSGGDPGR</sequence>
<proteinExistence type="predicted"/>
<accession>A0A502CSB1</accession>
<protein>
    <submittedName>
        <fullName evidence="2">ABC transporter permease</fullName>
    </submittedName>
</protein>
<evidence type="ECO:0000313" key="2">
    <source>
        <dbReference type="EMBL" id="TPG14999.1"/>
    </source>
</evidence>